<dbReference type="GO" id="GO:0016020">
    <property type="term" value="C:membrane"/>
    <property type="evidence" value="ECO:0007669"/>
    <property type="project" value="UniProtKB-SubCell"/>
</dbReference>
<evidence type="ECO:0000313" key="7">
    <source>
        <dbReference type="Proteomes" id="UP000315440"/>
    </source>
</evidence>
<feature type="transmembrane region" description="Helical" evidence="5">
    <location>
        <begin position="75"/>
        <end position="98"/>
    </location>
</feature>
<dbReference type="AlphaFoldDB" id="A0A5C5ZMK0"/>
<dbReference type="InterPro" id="IPR001046">
    <property type="entry name" value="NRAMP_fam"/>
</dbReference>
<feature type="transmembrane region" description="Helical" evidence="5">
    <location>
        <begin position="424"/>
        <end position="447"/>
    </location>
</feature>
<dbReference type="Pfam" id="PF01566">
    <property type="entry name" value="Nramp"/>
    <property type="match status" value="1"/>
</dbReference>
<keyword evidence="2 5" id="KW-0812">Transmembrane</keyword>
<dbReference type="Proteomes" id="UP000315440">
    <property type="component" value="Unassembled WGS sequence"/>
</dbReference>
<evidence type="ECO:0000256" key="5">
    <source>
        <dbReference type="SAM" id="Phobius"/>
    </source>
</evidence>
<protein>
    <submittedName>
        <fullName evidence="6">Natural resistance-associated macrophage protein</fullName>
    </submittedName>
</protein>
<organism evidence="6 7">
    <name type="scientific">Pseudobythopirellula maris</name>
    <dbReference type="NCBI Taxonomy" id="2527991"/>
    <lineage>
        <taxon>Bacteria</taxon>
        <taxon>Pseudomonadati</taxon>
        <taxon>Planctomycetota</taxon>
        <taxon>Planctomycetia</taxon>
        <taxon>Pirellulales</taxon>
        <taxon>Lacipirellulaceae</taxon>
        <taxon>Pseudobythopirellula</taxon>
    </lineage>
</organism>
<feature type="transmembrane region" description="Helical" evidence="5">
    <location>
        <begin position="459"/>
        <end position="478"/>
    </location>
</feature>
<feature type="transmembrane region" description="Helical" evidence="5">
    <location>
        <begin position="194"/>
        <end position="216"/>
    </location>
</feature>
<evidence type="ECO:0000256" key="1">
    <source>
        <dbReference type="ARBA" id="ARBA00004141"/>
    </source>
</evidence>
<feature type="transmembrane region" description="Helical" evidence="5">
    <location>
        <begin position="553"/>
        <end position="571"/>
    </location>
</feature>
<feature type="transmembrane region" description="Helical" evidence="5">
    <location>
        <begin position="118"/>
        <end position="143"/>
    </location>
</feature>
<feature type="transmembrane region" description="Helical" evidence="5">
    <location>
        <begin position="270"/>
        <end position="291"/>
    </location>
</feature>
<feature type="transmembrane region" description="Helical" evidence="5">
    <location>
        <begin position="49"/>
        <end position="69"/>
    </location>
</feature>
<dbReference type="GO" id="GO:0046873">
    <property type="term" value="F:metal ion transmembrane transporter activity"/>
    <property type="evidence" value="ECO:0007669"/>
    <property type="project" value="InterPro"/>
</dbReference>
<reference evidence="6 7" key="1">
    <citation type="submission" date="2019-02" db="EMBL/GenBank/DDBJ databases">
        <title>Deep-cultivation of Planctomycetes and their phenomic and genomic characterization uncovers novel biology.</title>
        <authorList>
            <person name="Wiegand S."/>
            <person name="Jogler M."/>
            <person name="Boedeker C."/>
            <person name="Pinto D."/>
            <person name="Vollmers J."/>
            <person name="Rivas-Marin E."/>
            <person name="Kohn T."/>
            <person name="Peeters S.H."/>
            <person name="Heuer A."/>
            <person name="Rast P."/>
            <person name="Oberbeckmann S."/>
            <person name="Bunk B."/>
            <person name="Jeske O."/>
            <person name="Meyerdierks A."/>
            <person name="Storesund J.E."/>
            <person name="Kallscheuer N."/>
            <person name="Luecker S."/>
            <person name="Lage O.M."/>
            <person name="Pohl T."/>
            <person name="Merkel B.J."/>
            <person name="Hornburger P."/>
            <person name="Mueller R.-W."/>
            <person name="Bruemmer F."/>
            <person name="Labrenz M."/>
            <person name="Spormann A.M."/>
            <person name="Op Den Camp H."/>
            <person name="Overmann J."/>
            <person name="Amann R."/>
            <person name="Jetten M.S.M."/>
            <person name="Mascher T."/>
            <person name="Medema M.H."/>
            <person name="Devos D.P."/>
            <person name="Kaster A.-K."/>
            <person name="Ovreas L."/>
            <person name="Rohde M."/>
            <person name="Galperin M.Y."/>
            <person name="Jogler C."/>
        </authorList>
    </citation>
    <scope>NUCLEOTIDE SEQUENCE [LARGE SCALE GENOMIC DNA]</scope>
    <source>
        <strain evidence="6 7">Mal64</strain>
    </source>
</reference>
<feature type="transmembrane region" description="Helical" evidence="5">
    <location>
        <begin position="303"/>
        <end position="327"/>
    </location>
</feature>
<keyword evidence="7" id="KW-1185">Reference proteome</keyword>
<keyword evidence="3 5" id="KW-1133">Transmembrane helix</keyword>
<feature type="transmembrane region" description="Helical" evidence="5">
    <location>
        <begin position="163"/>
        <end position="182"/>
    </location>
</feature>
<gene>
    <name evidence="6" type="ORF">Mal64_18700</name>
</gene>
<keyword evidence="4 5" id="KW-0472">Membrane</keyword>
<accession>A0A5C5ZMK0</accession>
<sequence>MASDANPSSPMSGSPLTGVERDRAMLAEASARGTGAKLGAFMRLSGPGWLQSAITLGGGSLAGSLYLGVLGGTSLLWLQPLAMILGIVMLSAIGYVTLSTGERPFKAINTHVNPVLGWSWALATLAANIVWCMPQFALANGALQQNLAPGLLGADSALGDFNAKLLISIVILVITVAVTWSYGSGSWGIKLYELVLKLMVAAIVLCFLAVVGTLAWSGAIDLGAVFTGFIPNPAQLFEPAEAYLPFLDQLDAGAQGYWADKIVGLQLDKAAAAAATAVGINMTFLFPYSLLSKGWGKEFRGLAIFDLATGMLIPFVLATSCVVVASATQFHGRIVPGLVEDLEEEAKPTNGEAKDFYGIASNRLKVLGLATEMPKKPTLDEHLAEARKLPLEEQAIAAMLVDRNNFRLSQSLAPLTGEGVANTVFGLGVLGMTLSTISVLMLMSGFALTEMLGLKQSGWPFRLCCLASAVGVLGPFFWSKAAPALVVPTSVFGLILLPIAYLTFYLLMNQRSLLGEDLPRGGKRVAWNLLMGVSAGVATAASLYMVWLKAGQNGMIAIGALLALALVVQFTRKPHGSPPPERGRG</sequence>
<dbReference type="EMBL" id="SJPQ01000002">
    <property type="protein sequence ID" value="TWT88390.1"/>
    <property type="molecule type" value="Genomic_DNA"/>
</dbReference>
<proteinExistence type="predicted"/>
<evidence type="ECO:0000313" key="6">
    <source>
        <dbReference type="EMBL" id="TWT88390.1"/>
    </source>
</evidence>
<comment type="subcellular location">
    <subcellularLocation>
        <location evidence="1">Membrane</location>
        <topology evidence="1">Multi-pass membrane protein</topology>
    </subcellularLocation>
</comment>
<feature type="transmembrane region" description="Helical" evidence="5">
    <location>
        <begin position="527"/>
        <end position="547"/>
    </location>
</feature>
<feature type="transmembrane region" description="Helical" evidence="5">
    <location>
        <begin position="484"/>
        <end position="507"/>
    </location>
</feature>
<evidence type="ECO:0000256" key="3">
    <source>
        <dbReference type="ARBA" id="ARBA00022989"/>
    </source>
</evidence>
<evidence type="ECO:0000256" key="2">
    <source>
        <dbReference type="ARBA" id="ARBA00022692"/>
    </source>
</evidence>
<comment type="caution">
    <text evidence="6">The sequence shown here is derived from an EMBL/GenBank/DDBJ whole genome shotgun (WGS) entry which is preliminary data.</text>
</comment>
<name>A0A5C5ZMK0_9BACT</name>
<evidence type="ECO:0000256" key="4">
    <source>
        <dbReference type="ARBA" id="ARBA00023136"/>
    </source>
</evidence>